<comment type="caution">
    <text evidence="1">The sequence shown here is derived from an EMBL/GenBank/DDBJ whole genome shotgun (WGS) entry which is preliminary data.</text>
</comment>
<keyword evidence="2" id="KW-1185">Reference proteome</keyword>
<accession>A0A0A2IVN7</accession>
<gene>
    <name evidence="1" type="ORF">PEX2_092980</name>
</gene>
<dbReference type="HOGENOM" id="CLU_3069411_0_0_1"/>
<protein>
    <submittedName>
        <fullName evidence="1">Uncharacterized protein</fullName>
    </submittedName>
</protein>
<organism evidence="1 2">
    <name type="scientific">Penicillium expansum</name>
    <name type="common">Blue mold rot fungus</name>
    <dbReference type="NCBI Taxonomy" id="27334"/>
    <lineage>
        <taxon>Eukaryota</taxon>
        <taxon>Fungi</taxon>
        <taxon>Dikarya</taxon>
        <taxon>Ascomycota</taxon>
        <taxon>Pezizomycotina</taxon>
        <taxon>Eurotiomycetes</taxon>
        <taxon>Eurotiomycetidae</taxon>
        <taxon>Eurotiales</taxon>
        <taxon>Aspergillaceae</taxon>
        <taxon>Penicillium</taxon>
    </lineage>
</organism>
<sequence length="53" mass="6084">MPSPVVKLPYLKLGVNLTRGHWFRIYGRRNASHEATKVPPLIDLEQPQADDEE</sequence>
<dbReference type="Proteomes" id="UP000030143">
    <property type="component" value="Unassembled WGS sequence"/>
</dbReference>
<dbReference type="AlphaFoldDB" id="A0A0A2IVN7"/>
<dbReference type="EMBL" id="JQFZ01000110">
    <property type="protein sequence ID" value="KGO58943.1"/>
    <property type="molecule type" value="Genomic_DNA"/>
</dbReference>
<dbReference type="VEuPathDB" id="FungiDB:PEXP_083530"/>
<dbReference type="RefSeq" id="XP_016600284.1">
    <property type="nucleotide sequence ID" value="XM_016746568.1"/>
</dbReference>
<evidence type="ECO:0000313" key="2">
    <source>
        <dbReference type="Proteomes" id="UP000030143"/>
    </source>
</evidence>
<dbReference type="GeneID" id="27681988"/>
<reference evidence="1 2" key="1">
    <citation type="journal article" date="2015" name="Mol. Plant Microbe Interact.">
        <title>Genome, transcriptome, and functional analyses of Penicillium expansum provide new insights into secondary metabolism and pathogenicity.</title>
        <authorList>
            <person name="Ballester A.R."/>
            <person name="Marcet-Houben M."/>
            <person name="Levin E."/>
            <person name="Sela N."/>
            <person name="Selma-Lazaro C."/>
            <person name="Carmona L."/>
            <person name="Wisniewski M."/>
            <person name="Droby S."/>
            <person name="Gonzalez-Candelas L."/>
            <person name="Gabaldon T."/>
        </authorList>
    </citation>
    <scope>NUCLEOTIDE SEQUENCE [LARGE SCALE GENOMIC DNA]</scope>
    <source>
        <strain evidence="1 2">MD-8</strain>
    </source>
</reference>
<name>A0A0A2IVN7_PENEN</name>
<evidence type="ECO:0000313" key="1">
    <source>
        <dbReference type="EMBL" id="KGO58943.1"/>
    </source>
</evidence>
<proteinExistence type="predicted"/>